<keyword evidence="7 9" id="KW-1133">Transmembrane helix</keyword>
<dbReference type="NCBIfam" id="TIGR01843">
    <property type="entry name" value="type_I_hlyD"/>
    <property type="match status" value="1"/>
</dbReference>
<evidence type="ECO:0000313" key="14">
    <source>
        <dbReference type="Proteomes" id="UP000198773"/>
    </source>
</evidence>
<dbReference type="GO" id="GO:0005886">
    <property type="term" value="C:plasma membrane"/>
    <property type="evidence" value="ECO:0007669"/>
    <property type="project" value="UniProtKB-SubCell"/>
</dbReference>
<feature type="domain" description="AprE-like beta-barrel" evidence="12">
    <location>
        <begin position="354"/>
        <end position="443"/>
    </location>
</feature>
<evidence type="ECO:0000259" key="11">
    <source>
        <dbReference type="Pfam" id="PF25994"/>
    </source>
</evidence>
<evidence type="ECO:0000256" key="7">
    <source>
        <dbReference type="ARBA" id="ARBA00022989"/>
    </source>
</evidence>
<keyword evidence="14" id="KW-1185">Reference proteome</keyword>
<evidence type="ECO:0000256" key="10">
    <source>
        <dbReference type="SAM" id="Coils"/>
    </source>
</evidence>
<keyword evidence="6 9" id="KW-0812">Transmembrane</keyword>
<evidence type="ECO:0000256" key="9">
    <source>
        <dbReference type="RuleBase" id="RU365093"/>
    </source>
</evidence>
<dbReference type="OrthoDB" id="9775513at2"/>
<dbReference type="RefSeq" id="WP_091344435.1">
    <property type="nucleotide sequence ID" value="NZ_FNRM01000008.1"/>
</dbReference>
<dbReference type="SUPFAM" id="SSF56954">
    <property type="entry name" value="Outer membrane efflux proteins (OEP)"/>
    <property type="match status" value="1"/>
</dbReference>
<dbReference type="InterPro" id="IPR058781">
    <property type="entry name" value="HH_AprE-like"/>
</dbReference>
<evidence type="ECO:0000256" key="2">
    <source>
        <dbReference type="ARBA" id="ARBA00009477"/>
    </source>
</evidence>
<protein>
    <recommendedName>
        <fullName evidence="9">Membrane fusion protein (MFP) family protein</fullName>
    </recommendedName>
</protein>
<evidence type="ECO:0000313" key="13">
    <source>
        <dbReference type="EMBL" id="SEA90825.1"/>
    </source>
</evidence>
<accession>A0A1H4F0G3</accession>
<dbReference type="PRINTS" id="PR01490">
    <property type="entry name" value="RTXTOXIND"/>
</dbReference>
<feature type="coiled-coil region" evidence="10">
    <location>
        <begin position="197"/>
        <end position="262"/>
    </location>
</feature>
<evidence type="ECO:0000259" key="12">
    <source>
        <dbReference type="Pfam" id="PF26002"/>
    </source>
</evidence>
<evidence type="ECO:0000256" key="4">
    <source>
        <dbReference type="ARBA" id="ARBA00022475"/>
    </source>
</evidence>
<dbReference type="Gene3D" id="2.40.30.170">
    <property type="match status" value="1"/>
</dbReference>
<dbReference type="Gene3D" id="2.40.50.100">
    <property type="match status" value="1"/>
</dbReference>
<proteinExistence type="inferred from homology"/>
<dbReference type="EMBL" id="FNRM01000008">
    <property type="protein sequence ID" value="SEA90825.1"/>
    <property type="molecule type" value="Genomic_DNA"/>
</dbReference>
<comment type="similarity">
    <text evidence="2 9">Belongs to the membrane fusion protein (MFP) (TC 8.A.1) family.</text>
</comment>
<keyword evidence="5 9" id="KW-0997">Cell inner membrane</keyword>
<evidence type="ECO:0000256" key="1">
    <source>
        <dbReference type="ARBA" id="ARBA00004377"/>
    </source>
</evidence>
<dbReference type="GO" id="GO:0009306">
    <property type="term" value="P:protein secretion"/>
    <property type="evidence" value="ECO:0007669"/>
    <property type="project" value="InterPro"/>
</dbReference>
<keyword evidence="10" id="KW-0175">Coiled coil</keyword>
<evidence type="ECO:0000256" key="8">
    <source>
        <dbReference type="ARBA" id="ARBA00023136"/>
    </source>
</evidence>
<gene>
    <name evidence="13" type="ORF">SAMN04488051_108132</name>
</gene>
<name>A0A1H4F0G3_ALKAM</name>
<dbReference type="InterPro" id="IPR058982">
    <property type="entry name" value="Beta-barrel_AprE"/>
</dbReference>
<dbReference type="InterPro" id="IPR006144">
    <property type="entry name" value="Secretion_HlyD_CS"/>
</dbReference>
<dbReference type="PROSITE" id="PS00543">
    <property type="entry name" value="HLYD_FAMILY"/>
    <property type="match status" value="1"/>
</dbReference>
<dbReference type="PANTHER" id="PTHR30386">
    <property type="entry name" value="MEMBRANE FUSION SUBUNIT OF EMRAB-TOLC MULTIDRUG EFFLUX PUMP"/>
    <property type="match status" value="1"/>
</dbReference>
<keyword evidence="4 9" id="KW-1003">Cell membrane</keyword>
<dbReference type="PANTHER" id="PTHR30386:SF26">
    <property type="entry name" value="TRANSPORT PROTEIN COMB"/>
    <property type="match status" value="1"/>
</dbReference>
<dbReference type="Pfam" id="PF25994">
    <property type="entry name" value="HH_AprE"/>
    <property type="match status" value="1"/>
</dbReference>
<comment type="subcellular location">
    <subcellularLocation>
        <location evidence="1 9">Cell inner membrane</location>
        <topology evidence="1 9">Single-pass membrane protein</topology>
    </subcellularLocation>
</comment>
<keyword evidence="8 9" id="KW-0472">Membrane</keyword>
<keyword evidence="3 9" id="KW-0813">Transport</keyword>
<dbReference type="SUPFAM" id="SSF111369">
    <property type="entry name" value="HlyD-like secretion proteins"/>
    <property type="match status" value="1"/>
</dbReference>
<dbReference type="Proteomes" id="UP000198773">
    <property type="component" value="Unassembled WGS sequence"/>
</dbReference>
<feature type="transmembrane region" description="Helical" evidence="9">
    <location>
        <begin position="46"/>
        <end position="63"/>
    </location>
</feature>
<dbReference type="InterPro" id="IPR010129">
    <property type="entry name" value="T1SS_HlyD"/>
</dbReference>
<dbReference type="AlphaFoldDB" id="A0A1H4F0G3"/>
<dbReference type="InterPro" id="IPR050739">
    <property type="entry name" value="MFP"/>
</dbReference>
<sequence>MLSKAIERILQWFWPPQPAISEQELEYVDDLHSRLHFKTPYRSKRVLLTIACMTIIFLVWSWFAEIDEVSRGQGRVIPSQQLQIVQNLEGGILQQVMVREGEQVRQGQVLMGIDQTRFRADVREQQHQRTTLLADIARYRAELASVRVESTRAFLDIQPPYFSQLEADSPTQLFYKALFQERMQGLENSFGIIAEQIQQRQQERSEIESRIRHLERSLALVEQELNLTRPLARRGVVSEVELLQLERQFNEVQSELASARYNLPKIVAALQESLRKQVDVALQFRTESQHKLAEASSRLAVLEESLVQLSDRLTRTQVVSPVNGIINAIRINTIGGVIQPGMDLIEIVPQEEALVVEARMSPRDIAFIRPGLTAVVKLTAYDFTIYGGLAGTLEYISADAMLDEQGNSYYLVRIRTEGSFLDADGAALPIMPGMMASVDIITGKRTLFQYLVKPITRAKQSALKER</sequence>
<organism evidence="13 14">
    <name type="scientific">Alkalimonas amylolytica</name>
    <dbReference type="NCBI Taxonomy" id="152573"/>
    <lineage>
        <taxon>Bacteria</taxon>
        <taxon>Pseudomonadati</taxon>
        <taxon>Pseudomonadota</taxon>
        <taxon>Gammaproteobacteria</taxon>
        <taxon>Alkalimonas</taxon>
    </lineage>
</organism>
<evidence type="ECO:0000256" key="6">
    <source>
        <dbReference type="ARBA" id="ARBA00022692"/>
    </source>
</evidence>
<dbReference type="Pfam" id="PF26002">
    <property type="entry name" value="Beta-barrel_AprE"/>
    <property type="match status" value="1"/>
</dbReference>
<evidence type="ECO:0000256" key="5">
    <source>
        <dbReference type="ARBA" id="ARBA00022519"/>
    </source>
</evidence>
<dbReference type="Gene3D" id="1.10.287.470">
    <property type="entry name" value="Helix hairpin bin"/>
    <property type="match status" value="1"/>
</dbReference>
<reference evidence="13 14" key="1">
    <citation type="submission" date="2016-10" db="EMBL/GenBank/DDBJ databases">
        <authorList>
            <person name="de Groot N.N."/>
        </authorList>
    </citation>
    <scope>NUCLEOTIDE SEQUENCE [LARGE SCALE GENOMIC DNA]</scope>
    <source>
        <strain evidence="13 14">CGMCC 1.3430</strain>
    </source>
</reference>
<evidence type="ECO:0000256" key="3">
    <source>
        <dbReference type="ARBA" id="ARBA00022448"/>
    </source>
</evidence>
<dbReference type="STRING" id="152573.SAMN04488051_108132"/>
<feature type="domain" description="AprE-like long alpha-helical hairpin" evidence="11">
    <location>
        <begin position="119"/>
        <end position="312"/>
    </location>
</feature>